<evidence type="ECO:0000313" key="3">
    <source>
        <dbReference type="Proteomes" id="UP001201844"/>
    </source>
</evidence>
<proteinExistence type="predicted"/>
<evidence type="ECO:0000259" key="1">
    <source>
        <dbReference type="Pfam" id="PF04230"/>
    </source>
</evidence>
<protein>
    <submittedName>
        <fullName evidence="2">Polysaccharide pyruvyl transferase family protein</fullName>
    </submittedName>
</protein>
<accession>A0ABT0CNA9</accession>
<keyword evidence="2" id="KW-0614">Plasmid</keyword>
<geneLocation type="plasmid" evidence="2">
    <name>unnamed</name>
</geneLocation>
<comment type="caution">
    <text evidence="2">The sequence shown here is derived from an EMBL/GenBank/DDBJ whole genome shotgun (WGS) entry which is preliminary data.</text>
</comment>
<keyword evidence="2" id="KW-0808">Transferase</keyword>
<dbReference type="Pfam" id="PF04230">
    <property type="entry name" value="PS_pyruv_trans"/>
    <property type="match status" value="1"/>
</dbReference>
<dbReference type="PANTHER" id="PTHR36836:SF1">
    <property type="entry name" value="COLANIC ACID BIOSYNTHESIS PROTEIN WCAK"/>
    <property type="match status" value="1"/>
</dbReference>
<dbReference type="PANTHER" id="PTHR36836">
    <property type="entry name" value="COLANIC ACID BIOSYNTHESIS PROTEIN WCAK"/>
    <property type="match status" value="1"/>
</dbReference>
<name>A0ABT0CNA9_9HYPH</name>
<organism evidence="2 3">
    <name type="scientific">Shinella sedimenti</name>
    <dbReference type="NCBI Taxonomy" id="2919913"/>
    <lineage>
        <taxon>Bacteria</taxon>
        <taxon>Pseudomonadati</taxon>
        <taxon>Pseudomonadota</taxon>
        <taxon>Alphaproteobacteria</taxon>
        <taxon>Hyphomicrobiales</taxon>
        <taxon>Rhizobiaceae</taxon>
        <taxon>Shinella</taxon>
    </lineage>
</organism>
<gene>
    <name evidence="2" type="ORF">MKI86_13155</name>
</gene>
<feature type="domain" description="Polysaccharide pyruvyl transferase" evidence="1">
    <location>
        <begin position="13"/>
        <end position="327"/>
    </location>
</feature>
<dbReference type="GO" id="GO:0016740">
    <property type="term" value="F:transferase activity"/>
    <property type="evidence" value="ECO:0007669"/>
    <property type="project" value="UniProtKB-KW"/>
</dbReference>
<evidence type="ECO:0000313" key="2">
    <source>
        <dbReference type="EMBL" id="MCJ8150092.1"/>
    </source>
</evidence>
<dbReference type="InterPro" id="IPR007345">
    <property type="entry name" value="Polysacch_pyruvyl_Trfase"/>
</dbReference>
<dbReference type="RefSeq" id="WP_241601364.1">
    <property type="nucleotide sequence ID" value="NZ_JAKVIN010000005.1"/>
</dbReference>
<dbReference type="EMBL" id="JAKVIN010000005">
    <property type="protein sequence ID" value="MCJ8150092.1"/>
    <property type="molecule type" value="Genomic_DNA"/>
</dbReference>
<dbReference type="Proteomes" id="UP001201844">
    <property type="component" value="Unassembled WGS sequence"/>
</dbReference>
<reference evidence="2 3" key="1">
    <citation type="submission" date="2022-02" db="EMBL/GenBank/DDBJ databases">
        <title>Shinella B3.7 sp. nov., isolated from Sediment (Zhairuo Island).</title>
        <authorList>
            <person name="Chen G."/>
        </authorList>
    </citation>
    <scope>NUCLEOTIDE SEQUENCE [LARGE SCALE GENOMIC DNA]</scope>
    <source>
        <strain evidence="2 3">B3.7</strain>
        <plasmid evidence="2">unnamed</plasmid>
    </source>
</reference>
<sequence>MKIALLGQFGSGNSGNDGSLEAMLGFLRSACPDAALLCICSNPAAIRERFRLDVTGLRARTALFPPTRRWLDSRLGRNIGRLLGLASILRILGDVDVMVIPGTGILDDFQESPFGWPFIVYWWCFAARLRGTRIAFVSIGAGPIRGGLSRWFLTSAARMASYRSYRDDFSLRYVQGLGIDTDSDHRFPDLAFGLQEPAQSGAVRDRQKPATVGIGVMQYRGWERDHANADAIYTTYIAKIATLTRRLLDGGRDVRLFMGDRADEKALDDILAALRKTGGTGHLSATRTASLQAVMDEVLKVDMAIVSRFHNLLCALKLGRPTLSLGYAEKNDELMGAFDRSEFCQHIECFDVDQVLRQVDIVLDDLTAAESAISRHNIAIRAELRRQEDLLLAEVLVDRRGNALPLVQDALR</sequence>
<keyword evidence="3" id="KW-1185">Reference proteome</keyword>